<evidence type="ECO:0000256" key="7">
    <source>
        <dbReference type="ARBA" id="ARBA00023004"/>
    </source>
</evidence>
<accession>A0ABS1DWZ5</accession>
<evidence type="ECO:0000256" key="8">
    <source>
        <dbReference type="PROSITE-ProRule" id="PRU00433"/>
    </source>
</evidence>
<proteinExistence type="predicted"/>
<dbReference type="SUPFAM" id="SSF46626">
    <property type="entry name" value="Cytochrome c"/>
    <property type="match status" value="2"/>
</dbReference>
<feature type="domain" description="Cytochrome c" evidence="10">
    <location>
        <begin position="45"/>
        <end position="182"/>
    </location>
</feature>
<feature type="domain" description="Cytochrome c" evidence="10">
    <location>
        <begin position="204"/>
        <end position="356"/>
    </location>
</feature>
<keyword evidence="7 8" id="KW-0408">Iron</keyword>
<evidence type="ECO:0000259" key="10">
    <source>
        <dbReference type="PROSITE" id="PS51007"/>
    </source>
</evidence>
<keyword evidence="5" id="KW-0574">Periplasm</keyword>
<dbReference type="PROSITE" id="PS51007">
    <property type="entry name" value="CYTC"/>
    <property type="match status" value="2"/>
</dbReference>
<reference evidence="11" key="1">
    <citation type="submission" date="2017-08" db="EMBL/GenBank/DDBJ databases">
        <authorList>
            <person name="Imhoff J.F."/>
            <person name="Rahn T."/>
            <person name="Kuenzel S."/>
            <person name="Neulinger S.C."/>
        </authorList>
    </citation>
    <scope>NUCLEOTIDE SEQUENCE</scope>
    <source>
        <strain evidence="11">IM 151</strain>
    </source>
</reference>
<name>A0ABS1DWZ5_RUBGE</name>
<reference evidence="11" key="2">
    <citation type="journal article" date="2020" name="Microorganisms">
        <title>Osmotic Adaptation and Compatible Solute Biosynthesis of Phototrophic Bacteria as Revealed from Genome Analyses.</title>
        <authorList>
            <person name="Imhoff J.F."/>
            <person name="Rahn T."/>
            <person name="Kunzel S."/>
            <person name="Keller A."/>
            <person name="Neulinger S.C."/>
        </authorList>
    </citation>
    <scope>NUCLEOTIDE SEQUENCE</scope>
    <source>
        <strain evidence="11">IM 151</strain>
    </source>
</reference>
<keyword evidence="6" id="KW-0560">Oxidoreductase</keyword>
<dbReference type="PIRSF" id="PIRSF000294">
    <property type="entry name" value="Cytochrome-c_peroxidase"/>
    <property type="match status" value="1"/>
</dbReference>
<feature type="signal peptide" evidence="9">
    <location>
        <begin position="1"/>
        <end position="17"/>
    </location>
</feature>
<evidence type="ECO:0000313" key="11">
    <source>
        <dbReference type="EMBL" id="MBK1714579.1"/>
    </source>
</evidence>
<dbReference type="InterPro" id="IPR036909">
    <property type="entry name" value="Cyt_c-like_dom_sf"/>
</dbReference>
<comment type="subcellular location">
    <subcellularLocation>
        <location evidence="1">Periplasm</location>
    </subcellularLocation>
</comment>
<dbReference type="NCBIfam" id="TIGR04039">
    <property type="entry name" value="MXAN_0977_Heme2"/>
    <property type="match status" value="1"/>
</dbReference>
<keyword evidence="2 8" id="KW-0349">Heme</keyword>
<evidence type="ECO:0000256" key="2">
    <source>
        <dbReference type="ARBA" id="ARBA00022617"/>
    </source>
</evidence>
<evidence type="ECO:0000256" key="1">
    <source>
        <dbReference type="ARBA" id="ARBA00004418"/>
    </source>
</evidence>
<comment type="caution">
    <text evidence="11">The sequence shown here is derived from an EMBL/GenBank/DDBJ whole genome shotgun (WGS) entry which is preliminary data.</text>
</comment>
<protein>
    <submittedName>
        <fullName evidence="11">Di-heme enzyme</fullName>
    </submittedName>
</protein>
<feature type="chain" id="PRO_5045755558" evidence="9">
    <location>
        <begin position="18"/>
        <end position="379"/>
    </location>
</feature>
<dbReference type="PANTHER" id="PTHR30600:SF14">
    <property type="entry name" value="CYTOCHROME C PEROXIDASE"/>
    <property type="match status" value="1"/>
</dbReference>
<dbReference type="RefSeq" id="WP_200379406.1">
    <property type="nucleotide sequence ID" value="NZ_NRRU01000072.1"/>
</dbReference>
<evidence type="ECO:0000313" key="12">
    <source>
        <dbReference type="Proteomes" id="UP001041814"/>
    </source>
</evidence>
<dbReference type="Gene3D" id="1.10.760.10">
    <property type="entry name" value="Cytochrome c-like domain"/>
    <property type="match status" value="2"/>
</dbReference>
<dbReference type="InterPro" id="IPR004852">
    <property type="entry name" value="Di-haem_cyt_c_peroxidsae"/>
</dbReference>
<dbReference type="InterPro" id="IPR023929">
    <property type="entry name" value="MbnH-like"/>
</dbReference>
<evidence type="ECO:0000256" key="9">
    <source>
        <dbReference type="SAM" id="SignalP"/>
    </source>
</evidence>
<dbReference type="EMBL" id="NRRU01000072">
    <property type="protein sequence ID" value="MBK1714579.1"/>
    <property type="molecule type" value="Genomic_DNA"/>
</dbReference>
<sequence>MKRLLPALLLAAAAVQAQTEAPWVWRLPPDVPAPRVPADNPMSAAKVELGRHLFYDRRLSVNGTLACAGCHEQRRAFTDGRALAVGATGEKTGRNAQQLANVAWHSTYTWANPALTTLERQVLVPIFGTDPVEMGVDDGNREAILGRLRADPAAVARFAAAFPGEAAPLNFANVGRALAAFQRTLISLDSRYDRAQRGELRLTVAERRGRDLFFGEKAECFHCHSGFNFNDQTVHVRSREAATPFHNTGQYDLDGRGAYPLGNRGVYEISGRPEDMGAFRAPSLRNVAVTAPYLHDGSLKTLAEVVRTYAAGGRLTRSGPLAGDGRRNPYKSELIGSIRLSPREQADLVAFLKTLTDEAFLHDPRFADPAASVPRPGER</sequence>
<dbReference type="InterPro" id="IPR009056">
    <property type="entry name" value="Cyt_c-like_dom"/>
</dbReference>
<dbReference type="InterPro" id="IPR051395">
    <property type="entry name" value="Cytochrome_c_Peroxidase/MauG"/>
</dbReference>
<keyword evidence="3 8" id="KW-0479">Metal-binding</keyword>
<keyword evidence="4 9" id="KW-0732">Signal</keyword>
<dbReference type="Proteomes" id="UP001041814">
    <property type="component" value="Unassembled WGS sequence"/>
</dbReference>
<dbReference type="PANTHER" id="PTHR30600">
    <property type="entry name" value="CYTOCHROME C PEROXIDASE-RELATED"/>
    <property type="match status" value="1"/>
</dbReference>
<evidence type="ECO:0000256" key="6">
    <source>
        <dbReference type="ARBA" id="ARBA00023002"/>
    </source>
</evidence>
<evidence type="ECO:0000256" key="4">
    <source>
        <dbReference type="ARBA" id="ARBA00022729"/>
    </source>
</evidence>
<keyword evidence="12" id="KW-1185">Reference proteome</keyword>
<gene>
    <name evidence="11" type="ORF">CKO43_17560</name>
</gene>
<dbReference type="InterPro" id="IPR026259">
    <property type="entry name" value="MauG/Cytc_peroxidase"/>
</dbReference>
<evidence type="ECO:0000256" key="5">
    <source>
        <dbReference type="ARBA" id="ARBA00022764"/>
    </source>
</evidence>
<evidence type="ECO:0000256" key="3">
    <source>
        <dbReference type="ARBA" id="ARBA00022723"/>
    </source>
</evidence>
<organism evidence="11 12">
    <name type="scientific">Rubrivivax gelatinosus</name>
    <name type="common">Rhodocyclus gelatinosus</name>
    <name type="synonym">Rhodopseudomonas gelatinosa</name>
    <dbReference type="NCBI Taxonomy" id="28068"/>
    <lineage>
        <taxon>Bacteria</taxon>
        <taxon>Pseudomonadati</taxon>
        <taxon>Pseudomonadota</taxon>
        <taxon>Betaproteobacteria</taxon>
        <taxon>Burkholderiales</taxon>
        <taxon>Sphaerotilaceae</taxon>
        <taxon>Rubrivivax</taxon>
    </lineage>
</organism>
<dbReference type="Pfam" id="PF03150">
    <property type="entry name" value="CCP_MauG"/>
    <property type="match status" value="1"/>
</dbReference>